<dbReference type="PANTHER" id="PTHR24340:SF41">
    <property type="entry name" value="MUSCLE-SPECIFIC HOMEOBOX PROTEIN TINMAN-RELATED"/>
    <property type="match status" value="1"/>
</dbReference>
<feature type="DNA-binding region" description="Homeobox" evidence="6">
    <location>
        <begin position="172"/>
        <end position="231"/>
    </location>
</feature>
<dbReference type="Pfam" id="PF00046">
    <property type="entry name" value="Homeodomain"/>
    <property type="match status" value="1"/>
</dbReference>
<dbReference type="CDD" id="cd00086">
    <property type="entry name" value="homeodomain"/>
    <property type="match status" value="1"/>
</dbReference>
<feature type="region of interest" description="Disordered" evidence="8">
    <location>
        <begin position="228"/>
        <end position="259"/>
    </location>
</feature>
<dbReference type="EMBL" id="CAJEWN010000001">
    <property type="protein sequence ID" value="CAD2122598.1"/>
    <property type="molecule type" value="Genomic_DNA"/>
</dbReference>
<evidence type="ECO:0000256" key="5">
    <source>
        <dbReference type="ARBA" id="ARBA00023242"/>
    </source>
</evidence>
<dbReference type="PROSITE" id="PS00027">
    <property type="entry name" value="HOMEOBOX_1"/>
    <property type="match status" value="1"/>
</dbReference>
<evidence type="ECO:0000313" key="10">
    <source>
        <dbReference type="EMBL" id="CAD2122598.1"/>
    </source>
</evidence>
<dbReference type="PROSITE" id="PS50071">
    <property type="entry name" value="HOMEOBOX_2"/>
    <property type="match status" value="1"/>
</dbReference>
<accession>A0A6V7THP7</accession>
<keyword evidence="3 6" id="KW-0238">DNA-binding</keyword>
<dbReference type="AlphaFoldDB" id="A0A6V7THP7"/>
<dbReference type="GO" id="GO:0005634">
    <property type="term" value="C:nucleus"/>
    <property type="evidence" value="ECO:0007669"/>
    <property type="project" value="UniProtKB-SubCell"/>
</dbReference>
<reference evidence="10 11" key="1">
    <citation type="submission" date="2020-08" db="EMBL/GenBank/DDBJ databases">
        <authorList>
            <person name="Koutsovoulos G."/>
            <person name="Danchin GJ E."/>
        </authorList>
    </citation>
    <scope>NUCLEOTIDE SEQUENCE [LARGE SCALE GENOMIC DNA]</scope>
</reference>
<evidence type="ECO:0000256" key="6">
    <source>
        <dbReference type="PROSITE-ProRule" id="PRU00108"/>
    </source>
</evidence>
<feature type="domain" description="Homeobox" evidence="9">
    <location>
        <begin position="170"/>
        <end position="230"/>
    </location>
</feature>
<dbReference type="InterPro" id="IPR017970">
    <property type="entry name" value="Homeobox_CS"/>
</dbReference>
<dbReference type="GO" id="GO:0000981">
    <property type="term" value="F:DNA-binding transcription factor activity, RNA polymerase II-specific"/>
    <property type="evidence" value="ECO:0007669"/>
    <property type="project" value="InterPro"/>
</dbReference>
<comment type="caution">
    <text evidence="10">The sequence shown here is derived from an EMBL/GenBank/DDBJ whole genome shotgun (WGS) entry which is preliminary data.</text>
</comment>
<dbReference type="GO" id="GO:0000978">
    <property type="term" value="F:RNA polymerase II cis-regulatory region sequence-specific DNA binding"/>
    <property type="evidence" value="ECO:0007669"/>
    <property type="project" value="TreeGrafter"/>
</dbReference>
<evidence type="ECO:0000256" key="4">
    <source>
        <dbReference type="ARBA" id="ARBA00023155"/>
    </source>
</evidence>
<keyword evidence="4 6" id="KW-0371">Homeobox</keyword>
<name>A0A6V7THP7_MELEN</name>
<gene>
    <name evidence="10" type="ORF">MENT_LOCUS245</name>
</gene>
<evidence type="ECO:0000256" key="1">
    <source>
        <dbReference type="ARBA" id="ARBA00004123"/>
    </source>
</evidence>
<evidence type="ECO:0000256" key="3">
    <source>
        <dbReference type="ARBA" id="ARBA00023125"/>
    </source>
</evidence>
<comment type="subcellular location">
    <subcellularLocation>
        <location evidence="1 6 7">Nucleus</location>
    </subcellularLocation>
</comment>
<dbReference type="InterPro" id="IPR050394">
    <property type="entry name" value="Homeobox_NK-like"/>
</dbReference>
<evidence type="ECO:0000256" key="8">
    <source>
        <dbReference type="SAM" id="MobiDB-lite"/>
    </source>
</evidence>
<dbReference type="Proteomes" id="UP000580250">
    <property type="component" value="Unassembled WGS sequence"/>
</dbReference>
<dbReference type="SUPFAM" id="SSF46689">
    <property type="entry name" value="Homeodomain-like"/>
    <property type="match status" value="1"/>
</dbReference>
<evidence type="ECO:0000313" key="11">
    <source>
        <dbReference type="Proteomes" id="UP000580250"/>
    </source>
</evidence>
<proteinExistence type="predicted"/>
<sequence>MKNTSTELLIAAFAKVHHKLLMSSSPTAAANCSSTSSNSTSAALKSPNSMLALDPATVFAAATVNGISQQAYVNQQAAYLAVTNAGHSTGWNGTLNNNINSDLLWSNFYQNGMANDPRTQFSRLHQGCFSGVSSIDSAASVINSAVTVSAAGGCYTNNGGFIPNPLISNGHKRKRRILFTQNQVTRLEYMYSMKQYLSAQEREQISSEIGLKPNQVKIWFQNHRYKQKRNKREQEMMRNANCDQQRGDRDDDPSPSTNNLNTIQQNNINRSMTENSNNGCGRARLEIKIEEPQQQLLPQIDQKTLNSQFLRLNTNGVYPQATWDMAAAAAQHHSTTTIPFVSTAGTFYQQPYTYQQPASFSANFFIQPSVYPGYHTPAAFYNQTAAAAAAAVATATDKKLIYGIKNSP</sequence>
<dbReference type="SMART" id="SM00389">
    <property type="entry name" value="HOX"/>
    <property type="match status" value="1"/>
</dbReference>
<evidence type="ECO:0000256" key="7">
    <source>
        <dbReference type="RuleBase" id="RU000682"/>
    </source>
</evidence>
<dbReference type="GO" id="GO:0030154">
    <property type="term" value="P:cell differentiation"/>
    <property type="evidence" value="ECO:0007669"/>
    <property type="project" value="TreeGrafter"/>
</dbReference>
<dbReference type="PANTHER" id="PTHR24340">
    <property type="entry name" value="HOMEOBOX PROTEIN NKX"/>
    <property type="match status" value="1"/>
</dbReference>
<keyword evidence="5 6" id="KW-0539">Nucleus</keyword>
<protein>
    <recommendedName>
        <fullName evidence="9">Homeobox domain-containing protein</fullName>
    </recommendedName>
</protein>
<organism evidence="10 11">
    <name type="scientific">Meloidogyne enterolobii</name>
    <name type="common">Root-knot nematode worm</name>
    <name type="synonym">Meloidogyne mayaguensis</name>
    <dbReference type="NCBI Taxonomy" id="390850"/>
    <lineage>
        <taxon>Eukaryota</taxon>
        <taxon>Metazoa</taxon>
        <taxon>Ecdysozoa</taxon>
        <taxon>Nematoda</taxon>
        <taxon>Chromadorea</taxon>
        <taxon>Rhabditida</taxon>
        <taxon>Tylenchina</taxon>
        <taxon>Tylenchomorpha</taxon>
        <taxon>Tylenchoidea</taxon>
        <taxon>Meloidogynidae</taxon>
        <taxon>Meloidogyninae</taxon>
        <taxon>Meloidogyne</taxon>
    </lineage>
</organism>
<keyword evidence="2" id="KW-0217">Developmental protein</keyword>
<evidence type="ECO:0000259" key="9">
    <source>
        <dbReference type="PROSITE" id="PS50071"/>
    </source>
</evidence>
<dbReference type="InterPro" id="IPR001356">
    <property type="entry name" value="HD"/>
</dbReference>
<dbReference type="OrthoDB" id="3137333at2759"/>
<dbReference type="InterPro" id="IPR009057">
    <property type="entry name" value="Homeodomain-like_sf"/>
</dbReference>
<evidence type="ECO:0000256" key="2">
    <source>
        <dbReference type="ARBA" id="ARBA00022473"/>
    </source>
</evidence>
<dbReference type="Gene3D" id="1.10.10.60">
    <property type="entry name" value="Homeodomain-like"/>
    <property type="match status" value="1"/>
</dbReference>